<dbReference type="Proteomes" id="UP001281761">
    <property type="component" value="Unassembled WGS sequence"/>
</dbReference>
<evidence type="ECO:0000313" key="3">
    <source>
        <dbReference type="Proteomes" id="UP001281761"/>
    </source>
</evidence>
<evidence type="ECO:0000256" key="1">
    <source>
        <dbReference type="SAM" id="MobiDB-lite"/>
    </source>
</evidence>
<name>A0ABQ9XZX2_9EUKA</name>
<sequence length="77" mass="8974">MKMMEESEREAREMYESADPATVEHWDIAEEEKKETPFGPPSFARSVGELRNRLCQGKFVGDRDSDREEEFWAGSDE</sequence>
<keyword evidence="3" id="KW-1185">Reference proteome</keyword>
<proteinExistence type="predicted"/>
<feature type="compositionally biased region" description="Basic and acidic residues" evidence="1">
    <location>
        <begin position="1"/>
        <end position="15"/>
    </location>
</feature>
<dbReference type="EMBL" id="JARBJD010000050">
    <property type="protein sequence ID" value="KAK2957027.1"/>
    <property type="molecule type" value="Genomic_DNA"/>
</dbReference>
<protein>
    <submittedName>
        <fullName evidence="2">Uncharacterized protein</fullName>
    </submittedName>
</protein>
<reference evidence="2 3" key="1">
    <citation type="journal article" date="2022" name="bioRxiv">
        <title>Genomics of Preaxostyla Flagellates Illuminates Evolutionary Transitions and the Path Towards Mitochondrial Loss.</title>
        <authorList>
            <person name="Novak L.V.F."/>
            <person name="Treitli S.C."/>
            <person name="Pyrih J."/>
            <person name="Halakuc P."/>
            <person name="Pipaliya S.V."/>
            <person name="Vacek V."/>
            <person name="Brzon O."/>
            <person name="Soukal P."/>
            <person name="Eme L."/>
            <person name="Dacks J.B."/>
            <person name="Karnkowska A."/>
            <person name="Elias M."/>
            <person name="Hampl V."/>
        </authorList>
    </citation>
    <scope>NUCLEOTIDE SEQUENCE [LARGE SCALE GENOMIC DNA]</scope>
    <source>
        <strain evidence="2">NAU3</strain>
        <tissue evidence="2">Gut</tissue>
    </source>
</reference>
<comment type="caution">
    <text evidence="2">The sequence shown here is derived from an EMBL/GenBank/DDBJ whole genome shotgun (WGS) entry which is preliminary data.</text>
</comment>
<organism evidence="2 3">
    <name type="scientific">Blattamonas nauphoetae</name>
    <dbReference type="NCBI Taxonomy" id="2049346"/>
    <lineage>
        <taxon>Eukaryota</taxon>
        <taxon>Metamonada</taxon>
        <taxon>Preaxostyla</taxon>
        <taxon>Oxymonadida</taxon>
        <taxon>Blattamonas</taxon>
    </lineage>
</organism>
<evidence type="ECO:0000313" key="2">
    <source>
        <dbReference type="EMBL" id="KAK2957027.1"/>
    </source>
</evidence>
<feature type="region of interest" description="Disordered" evidence="1">
    <location>
        <begin position="1"/>
        <end position="22"/>
    </location>
</feature>
<accession>A0ABQ9XZX2</accession>
<gene>
    <name evidence="2" type="ORF">BLNAU_8102</name>
</gene>